<dbReference type="EMBL" id="JAUSTT010000010">
    <property type="protein sequence ID" value="MDQ0176087.1"/>
    <property type="molecule type" value="Genomic_DNA"/>
</dbReference>
<dbReference type="InterPro" id="IPR025857">
    <property type="entry name" value="MacB_PCD"/>
</dbReference>
<reference evidence="9 10" key="1">
    <citation type="submission" date="2023-07" db="EMBL/GenBank/DDBJ databases">
        <title>Genomic Encyclopedia of Type Strains, Phase IV (KMG-IV): sequencing the most valuable type-strain genomes for metagenomic binning, comparative biology and taxonomic classification.</title>
        <authorList>
            <person name="Goeker M."/>
        </authorList>
    </citation>
    <scope>NUCLEOTIDE SEQUENCE [LARGE SCALE GENOMIC DNA]</scope>
    <source>
        <strain evidence="9 10">DSM 23837</strain>
    </source>
</reference>
<dbReference type="InterPro" id="IPR003838">
    <property type="entry name" value="ABC3_permease_C"/>
</dbReference>
<comment type="subcellular location">
    <subcellularLocation>
        <location evidence="1">Cell membrane</location>
        <topology evidence="1">Multi-pass membrane protein</topology>
    </subcellularLocation>
</comment>
<keyword evidence="10" id="KW-1185">Reference proteome</keyword>
<evidence type="ECO:0000256" key="3">
    <source>
        <dbReference type="ARBA" id="ARBA00022692"/>
    </source>
</evidence>
<accession>A0ABT9WT51</accession>
<evidence type="ECO:0000256" key="6">
    <source>
        <dbReference type="SAM" id="Phobius"/>
    </source>
</evidence>
<feature type="transmembrane region" description="Helical" evidence="6">
    <location>
        <begin position="759"/>
        <end position="783"/>
    </location>
</feature>
<evidence type="ECO:0000259" key="7">
    <source>
        <dbReference type="Pfam" id="PF02687"/>
    </source>
</evidence>
<dbReference type="RefSeq" id="WP_307228960.1">
    <property type="nucleotide sequence ID" value="NZ_JAUSTT010000010.1"/>
</dbReference>
<evidence type="ECO:0000313" key="9">
    <source>
        <dbReference type="EMBL" id="MDQ0176087.1"/>
    </source>
</evidence>
<feature type="transmembrane region" description="Helical" evidence="6">
    <location>
        <begin position="257"/>
        <end position="286"/>
    </location>
</feature>
<feature type="transmembrane region" description="Helical" evidence="6">
    <location>
        <begin position="666"/>
        <end position="689"/>
    </location>
</feature>
<sequence>MYPIWLLCLSSFKNKKTQNGFIALIMMLSTLLLSTAVLVINNTGSIYLDMHDKVKGAHQLIQLENGLHHPEEIKQWWQQQENVTTSELMRYRTLTGISHNEKEISNFYAYMMDTPDAPFSVDQLIFAKGSESQDPVPGTVWIPTALAYTQNISIGDPLIFSTEKGTFQLKVAAIVVDISYCSPFATSGRIWMNHTDFQQHFTNMQGTDMYMMGLRFDDYSENREYWESLEETLRSPYLESITDFEGISSYYMITNKMIGFIMIFLAVIMIGIAIFTLGFTISDTILSNYKTIGILQSIGFPSRYITIVYTIQYTLLAFTAVIPGISISYFLSNKIVKSSLSFLNTNSTEMQIHFFQTALITGLMMVLLIGGTSFLLSYKTRFIKPAQAIRSGMTEKNNAKGRQKQTPKNRIIRFERFPFPFMISLRDIRRNNQSSLLIVLLSTMTTAVLVFGFIFVFSIFSIKETISLWGYDAADLSLRIDNPSTLSYQDLEKQVLLDKRVKNYSRFGELNGVIPIDDHDLKKGTTNVLIMAVEGNYDDIGYVNLEGRNPQSNDEIAIGINIAKSLNKKVGDPVIVYMKGQQLQFTVTGIYQAIANMAYTARISSDAVLKIDPSYNDMEDIFLNVHENISPESFIKELKEKYGHSIWAATQRTLVDEVFSQATAILIMPITVMGLLFVIVTLVIIYSICRIQIKKESRTYGIYQSIGVTIFKAKMSIALKIFILSMIGVIVGVPIGLFGLPLILPFILADYGIVKIPLILHWSGVTAAVVCSVLAAVIGAWIASNIVKTTTPRMLTID</sequence>
<dbReference type="Pfam" id="PF02687">
    <property type="entry name" value="FtsX"/>
    <property type="match status" value="2"/>
</dbReference>
<keyword evidence="2" id="KW-1003">Cell membrane</keyword>
<keyword evidence="4 6" id="KW-1133">Transmembrane helix</keyword>
<protein>
    <submittedName>
        <fullName evidence="9">ABC transport system permease protein</fullName>
    </submittedName>
</protein>
<feature type="transmembrane region" description="Helical" evidence="6">
    <location>
        <begin position="307"/>
        <end position="332"/>
    </location>
</feature>
<feature type="transmembrane region" description="Helical" evidence="6">
    <location>
        <begin position="721"/>
        <end position="747"/>
    </location>
</feature>
<evidence type="ECO:0000256" key="5">
    <source>
        <dbReference type="ARBA" id="ARBA00023136"/>
    </source>
</evidence>
<evidence type="ECO:0000256" key="2">
    <source>
        <dbReference type="ARBA" id="ARBA00022475"/>
    </source>
</evidence>
<evidence type="ECO:0000313" key="10">
    <source>
        <dbReference type="Proteomes" id="UP001223586"/>
    </source>
</evidence>
<feature type="transmembrane region" description="Helical" evidence="6">
    <location>
        <begin position="352"/>
        <end position="376"/>
    </location>
</feature>
<feature type="transmembrane region" description="Helical" evidence="6">
    <location>
        <begin position="436"/>
        <end position="460"/>
    </location>
</feature>
<feature type="domain" description="ABC3 transporter permease C-terminal" evidence="7">
    <location>
        <begin position="672"/>
        <end position="789"/>
    </location>
</feature>
<dbReference type="Proteomes" id="UP001223586">
    <property type="component" value="Unassembled WGS sequence"/>
</dbReference>
<evidence type="ECO:0000256" key="1">
    <source>
        <dbReference type="ARBA" id="ARBA00004651"/>
    </source>
</evidence>
<keyword evidence="5 6" id="KW-0472">Membrane</keyword>
<name>A0ABT9WT51_9BACI</name>
<dbReference type="Pfam" id="PF12704">
    <property type="entry name" value="MacB_PCD"/>
    <property type="match status" value="1"/>
</dbReference>
<organism evidence="9 10">
    <name type="scientific">Bacillus chungangensis</name>
    <dbReference type="NCBI Taxonomy" id="587633"/>
    <lineage>
        <taxon>Bacteria</taxon>
        <taxon>Bacillati</taxon>
        <taxon>Bacillota</taxon>
        <taxon>Bacilli</taxon>
        <taxon>Bacillales</taxon>
        <taxon>Bacillaceae</taxon>
        <taxon>Bacillus</taxon>
    </lineage>
</organism>
<dbReference type="InterPro" id="IPR038766">
    <property type="entry name" value="Membrane_comp_ABC_pdt"/>
</dbReference>
<keyword evidence="3 6" id="KW-0812">Transmembrane</keyword>
<dbReference type="PANTHER" id="PTHR30287:SF2">
    <property type="entry name" value="BLL1001 PROTEIN"/>
    <property type="match status" value="1"/>
</dbReference>
<evidence type="ECO:0000259" key="8">
    <source>
        <dbReference type="Pfam" id="PF12704"/>
    </source>
</evidence>
<feature type="domain" description="MacB-like periplasmic core" evidence="8">
    <location>
        <begin position="443"/>
        <end position="640"/>
    </location>
</feature>
<comment type="caution">
    <text evidence="9">The sequence shown here is derived from an EMBL/GenBank/DDBJ whole genome shotgun (WGS) entry which is preliminary data.</text>
</comment>
<feature type="transmembrane region" description="Helical" evidence="6">
    <location>
        <begin position="21"/>
        <end position="40"/>
    </location>
</feature>
<feature type="domain" description="ABC3 transporter permease C-terminal" evidence="7">
    <location>
        <begin position="263"/>
        <end position="385"/>
    </location>
</feature>
<evidence type="ECO:0000256" key="4">
    <source>
        <dbReference type="ARBA" id="ARBA00022989"/>
    </source>
</evidence>
<gene>
    <name evidence="9" type="ORF">J2S08_001923</name>
</gene>
<dbReference type="PANTHER" id="PTHR30287">
    <property type="entry name" value="MEMBRANE COMPONENT OF PREDICTED ABC SUPERFAMILY METABOLITE UPTAKE TRANSPORTER"/>
    <property type="match status" value="1"/>
</dbReference>
<proteinExistence type="predicted"/>